<reference evidence="2" key="1">
    <citation type="submission" date="2019-09" db="EMBL/GenBank/DDBJ databases">
        <title>Draft genome information of white flower Hibiscus syriacus.</title>
        <authorList>
            <person name="Kim Y.-M."/>
        </authorList>
    </citation>
    <scope>NUCLEOTIDE SEQUENCE [LARGE SCALE GENOMIC DNA]</scope>
    <source>
        <strain evidence="2">YM2019G1</strain>
    </source>
</reference>
<sequence length="188" mass="22221">MSVEAQDFSGGIWLMWDSSIQIHLFQITNQFIHGKSRFKIDSLWHFFTTVYASLNVTIRRNLWNMISNLNPSNNEPWIIGGDFNCILKMEDRHRGSANNEGFSGNFNKFVFYNGLMDINSLGRHYTWSRGNLWQRLDRCLTNVRLNNLYPHSTIHHLERVGSDHYSLLLQLNNDLHIERDREFRFLTA</sequence>
<dbReference type="PANTHER" id="PTHR33710:SF71">
    <property type="entry name" value="ENDONUCLEASE_EXONUCLEASE_PHOSPHATASE DOMAIN-CONTAINING PROTEIN"/>
    <property type="match status" value="1"/>
</dbReference>
<evidence type="ECO:0000313" key="3">
    <source>
        <dbReference type="Proteomes" id="UP000436088"/>
    </source>
</evidence>
<dbReference type="InterPro" id="IPR036691">
    <property type="entry name" value="Endo/exonu/phosph_ase_sf"/>
</dbReference>
<name>A0A6A2XME3_HIBSY</name>
<keyword evidence="3" id="KW-1185">Reference proteome</keyword>
<dbReference type="PANTHER" id="PTHR33710">
    <property type="entry name" value="BNAC02G09200D PROTEIN"/>
    <property type="match status" value="1"/>
</dbReference>
<evidence type="ECO:0000313" key="2">
    <source>
        <dbReference type="EMBL" id="KAE8676672.1"/>
    </source>
</evidence>
<accession>A0A6A2XME3</accession>
<proteinExistence type="predicted"/>
<comment type="caution">
    <text evidence="2">The sequence shown here is derived from an EMBL/GenBank/DDBJ whole genome shotgun (WGS) entry which is preliminary data.</text>
</comment>
<evidence type="ECO:0000259" key="1">
    <source>
        <dbReference type="Pfam" id="PF03372"/>
    </source>
</evidence>
<dbReference type="Proteomes" id="UP000436088">
    <property type="component" value="Unassembled WGS sequence"/>
</dbReference>
<gene>
    <name evidence="2" type="ORF">F3Y22_tig00111582pilonHSYRG00512</name>
</gene>
<dbReference type="InterPro" id="IPR005135">
    <property type="entry name" value="Endo/exonuclease/phosphatase"/>
</dbReference>
<dbReference type="EMBL" id="VEPZ02001375">
    <property type="protein sequence ID" value="KAE8676672.1"/>
    <property type="molecule type" value="Genomic_DNA"/>
</dbReference>
<protein>
    <recommendedName>
        <fullName evidence="1">Endonuclease/exonuclease/phosphatase domain-containing protein</fullName>
    </recommendedName>
</protein>
<dbReference type="Gene3D" id="3.60.10.10">
    <property type="entry name" value="Endonuclease/exonuclease/phosphatase"/>
    <property type="match status" value="1"/>
</dbReference>
<feature type="domain" description="Endonuclease/exonuclease/phosphatase" evidence="1">
    <location>
        <begin position="48"/>
        <end position="164"/>
    </location>
</feature>
<dbReference type="AlphaFoldDB" id="A0A6A2XME3"/>
<organism evidence="2 3">
    <name type="scientific">Hibiscus syriacus</name>
    <name type="common">Rose of Sharon</name>
    <dbReference type="NCBI Taxonomy" id="106335"/>
    <lineage>
        <taxon>Eukaryota</taxon>
        <taxon>Viridiplantae</taxon>
        <taxon>Streptophyta</taxon>
        <taxon>Embryophyta</taxon>
        <taxon>Tracheophyta</taxon>
        <taxon>Spermatophyta</taxon>
        <taxon>Magnoliopsida</taxon>
        <taxon>eudicotyledons</taxon>
        <taxon>Gunneridae</taxon>
        <taxon>Pentapetalae</taxon>
        <taxon>rosids</taxon>
        <taxon>malvids</taxon>
        <taxon>Malvales</taxon>
        <taxon>Malvaceae</taxon>
        <taxon>Malvoideae</taxon>
        <taxon>Hibiscus</taxon>
    </lineage>
</organism>
<dbReference type="Pfam" id="PF03372">
    <property type="entry name" value="Exo_endo_phos"/>
    <property type="match status" value="1"/>
</dbReference>
<dbReference type="GO" id="GO:0003824">
    <property type="term" value="F:catalytic activity"/>
    <property type="evidence" value="ECO:0007669"/>
    <property type="project" value="InterPro"/>
</dbReference>
<dbReference type="SUPFAM" id="SSF56219">
    <property type="entry name" value="DNase I-like"/>
    <property type="match status" value="1"/>
</dbReference>